<feature type="region of interest" description="Disordered" evidence="1">
    <location>
        <begin position="282"/>
        <end position="329"/>
    </location>
</feature>
<evidence type="ECO:0000313" key="2">
    <source>
        <dbReference type="EMBL" id="KAK5086159.1"/>
    </source>
</evidence>
<dbReference type="PANTHER" id="PTHR28003:SF1">
    <property type="entry name" value="NUCLEOPORIN POM34"/>
    <property type="match status" value="1"/>
</dbReference>
<gene>
    <name evidence="2" type="ORF">LTR24_007012</name>
</gene>
<proteinExistence type="predicted"/>
<accession>A0ABR0K4L5</accession>
<dbReference type="Proteomes" id="UP001345013">
    <property type="component" value="Unassembled WGS sequence"/>
</dbReference>
<dbReference type="EMBL" id="JAVRRG010000099">
    <property type="protein sequence ID" value="KAK5086159.1"/>
    <property type="molecule type" value="Genomic_DNA"/>
</dbReference>
<evidence type="ECO:0008006" key="4">
    <source>
        <dbReference type="Google" id="ProtNLM"/>
    </source>
</evidence>
<dbReference type="InterPro" id="IPR012578">
    <property type="entry name" value="Nucl_pore_cmplx"/>
</dbReference>
<feature type="compositionally biased region" description="Basic and acidic residues" evidence="1">
    <location>
        <begin position="303"/>
        <end position="314"/>
    </location>
</feature>
<evidence type="ECO:0000256" key="1">
    <source>
        <dbReference type="SAM" id="MobiDB-lite"/>
    </source>
</evidence>
<feature type="region of interest" description="Disordered" evidence="1">
    <location>
        <begin position="161"/>
        <end position="219"/>
    </location>
</feature>
<name>A0ABR0K4L5_9EURO</name>
<feature type="compositionally biased region" description="Polar residues" evidence="1">
    <location>
        <begin position="40"/>
        <end position="53"/>
    </location>
</feature>
<dbReference type="Pfam" id="PF08058">
    <property type="entry name" value="NPCC"/>
    <property type="match status" value="1"/>
</dbReference>
<protein>
    <recommendedName>
        <fullName evidence="4">Nucleoporin POM34</fullName>
    </recommendedName>
</protein>
<sequence length="354" mass="38271">MDQGFGLMSTTSYSATATAIVPAPVTQSLQSVSTVLKQIPQKTSQNQNASSRPTEPVVPSPGRFRHPRMTEVAKRRAAGSFTPRNVQTVGLNLLALLITWLSNDYVYPALDETHLSASTVVGLVRLFLLSNIYFALRPVLPYVSQQDSLEDIPLTPSQRALMGLPQSHSNTPKSPPQAGAGTANYITPPRYRKSSPSPFAGTPQSGGTDSRSISANHSASPMSTSRFAVVFSPTPQQVSATPSARLSGSPFSSSNPLFSKRFLSPATRNEAAPNAEFIESTRSLLDGATSTSSFQSSVRRSQSMRERGRPHPHEPGTPSPSTREKNRVNIQPGLNYKWLYEKGAKVGRNGNIEY</sequence>
<keyword evidence="3" id="KW-1185">Reference proteome</keyword>
<evidence type="ECO:0000313" key="3">
    <source>
        <dbReference type="Proteomes" id="UP001345013"/>
    </source>
</evidence>
<feature type="compositionally biased region" description="Polar residues" evidence="1">
    <location>
        <begin position="194"/>
        <end position="219"/>
    </location>
</feature>
<comment type="caution">
    <text evidence="2">The sequence shown here is derived from an EMBL/GenBank/DDBJ whole genome shotgun (WGS) entry which is preliminary data.</text>
</comment>
<organism evidence="2 3">
    <name type="scientific">Lithohypha guttulata</name>
    <dbReference type="NCBI Taxonomy" id="1690604"/>
    <lineage>
        <taxon>Eukaryota</taxon>
        <taxon>Fungi</taxon>
        <taxon>Dikarya</taxon>
        <taxon>Ascomycota</taxon>
        <taxon>Pezizomycotina</taxon>
        <taxon>Eurotiomycetes</taxon>
        <taxon>Chaetothyriomycetidae</taxon>
        <taxon>Chaetothyriales</taxon>
        <taxon>Trichomeriaceae</taxon>
        <taxon>Lithohypha</taxon>
    </lineage>
</organism>
<dbReference type="PANTHER" id="PTHR28003">
    <property type="entry name" value="NUCLEOPORIN POM34"/>
    <property type="match status" value="1"/>
</dbReference>
<reference evidence="2 3" key="1">
    <citation type="submission" date="2023-08" db="EMBL/GenBank/DDBJ databases">
        <title>Black Yeasts Isolated from many extreme environments.</title>
        <authorList>
            <person name="Coleine C."/>
            <person name="Stajich J.E."/>
            <person name="Selbmann L."/>
        </authorList>
    </citation>
    <scope>NUCLEOTIDE SEQUENCE [LARGE SCALE GENOMIC DNA]</scope>
    <source>
        <strain evidence="2 3">CCFEE 5885</strain>
    </source>
</reference>
<feature type="region of interest" description="Disordered" evidence="1">
    <location>
        <begin position="40"/>
        <end position="64"/>
    </location>
</feature>
<feature type="compositionally biased region" description="Low complexity" evidence="1">
    <location>
        <begin position="289"/>
        <end position="301"/>
    </location>
</feature>
<feature type="region of interest" description="Disordered" evidence="1">
    <location>
        <begin position="238"/>
        <end position="257"/>
    </location>
</feature>